<reference evidence="8 9" key="1">
    <citation type="submission" date="2023-07" db="EMBL/GenBank/DDBJ databases">
        <title>Sorghum-associated microbial communities from plants grown in Nebraska, USA.</title>
        <authorList>
            <person name="Schachtman D."/>
        </authorList>
    </citation>
    <scope>NUCLEOTIDE SEQUENCE [LARGE SCALE GENOMIC DNA]</scope>
    <source>
        <strain evidence="8 9">3262</strain>
    </source>
</reference>
<evidence type="ECO:0000256" key="1">
    <source>
        <dbReference type="ARBA" id="ARBA00004442"/>
    </source>
</evidence>
<protein>
    <recommendedName>
        <fullName evidence="10">Starch-binding associating with outer membrane</fullName>
    </recommendedName>
</protein>
<dbReference type="PROSITE" id="PS51257">
    <property type="entry name" value="PROKAR_LIPOPROTEIN"/>
    <property type="match status" value="1"/>
</dbReference>
<proteinExistence type="inferred from homology"/>
<accession>A0ABU1T5R0</accession>
<dbReference type="InterPro" id="IPR012944">
    <property type="entry name" value="SusD_RagB_dom"/>
</dbReference>
<dbReference type="Gene3D" id="1.25.40.390">
    <property type="match status" value="1"/>
</dbReference>
<keyword evidence="9" id="KW-1185">Reference proteome</keyword>
<evidence type="ECO:0000313" key="8">
    <source>
        <dbReference type="EMBL" id="MDR6940734.1"/>
    </source>
</evidence>
<evidence type="ECO:0000313" key="9">
    <source>
        <dbReference type="Proteomes" id="UP001247620"/>
    </source>
</evidence>
<feature type="domain" description="RagB/SusD" evidence="6">
    <location>
        <begin position="275"/>
        <end position="605"/>
    </location>
</feature>
<sequence length="605" mass="64769">MKKVHLKVIVPLVLVALCLAYSCKKNLLDQTPPGQLTPSQVSNAAGVNGILIGAYSLLDGVGGIGGGSNASGSNWMFGSIAAGDAYKGSQPSDGGQDALPVGNFTANTSNSYVRDRYTLLFDGVARANDVLRTIPLAKDLVAADAKIITAEAKFLRGFYYLELRKMYGQVPYADETTTDYNLPNTAEIFPKIEADFKAAMADLPATQPQAGRANSWAAMAYLAKTYMFEHKYNDALDLFHQLISSGVTARGQKYALTPIFQQNFSPEASQKNSAESVFAAQNSVNDGSNGQNGNAGDDLNFPYGGPGGCCGWFNPSQSIGNSFKTDDNGLPLFDSFDVVGKDVSNGATPWTGNVDPRLDITVGRPNVPYLDWGNPAPGWIRDPTNGVFSPRKNVYSQSEKGSNSDNTPGVWNNVQLTSNNINLMRYADILLMAAEAEIEATVGGSPAAALADVNLVRARAANPAGWVYKNSTYAPGSSTYAVNGTPADKYKVSPYPAGAFADKTYARKAIRFERKLELAMEGMRFFDLQRWDGASTGLPNGSATGDGSMAAEINAFFAYDVRINSQLSGAKFTKGVNEYYFIPQSQIDLSKSLAGKAILVQNKGY</sequence>
<keyword evidence="4" id="KW-0472">Membrane</keyword>
<comment type="similarity">
    <text evidence="2">Belongs to the SusD family.</text>
</comment>
<dbReference type="RefSeq" id="WP_310091687.1">
    <property type="nucleotide sequence ID" value="NZ_JAVDUU010000001.1"/>
</dbReference>
<dbReference type="EMBL" id="JAVDUU010000001">
    <property type="protein sequence ID" value="MDR6940734.1"/>
    <property type="molecule type" value="Genomic_DNA"/>
</dbReference>
<dbReference type="SUPFAM" id="SSF48452">
    <property type="entry name" value="TPR-like"/>
    <property type="match status" value="1"/>
</dbReference>
<dbReference type="InterPro" id="IPR033985">
    <property type="entry name" value="SusD-like_N"/>
</dbReference>
<evidence type="ECO:0000256" key="2">
    <source>
        <dbReference type="ARBA" id="ARBA00006275"/>
    </source>
</evidence>
<gene>
    <name evidence="8" type="ORF">J2W55_000562</name>
</gene>
<name>A0ABU1T5R0_9SPHI</name>
<evidence type="ECO:0000256" key="3">
    <source>
        <dbReference type="ARBA" id="ARBA00022729"/>
    </source>
</evidence>
<dbReference type="InterPro" id="IPR011990">
    <property type="entry name" value="TPR-like_helical_dom_sf"/>
</dbReference>
<organism evidence="8 9">
    <name type="scientific">Mucilaginibacter pocheonensis</name>
    <dbReference type="NCBI Taxonomy" id="398050"/>
    <lineage>
        <taxon>Bacteria</taxon>
        <taxon>Pseudomonadati</taxon>
        <taxon>Bacteroidota</taxon>
        <taxon>Sphingobacteriia</taxon>
        <taxon>Sphingobacteriales</taxon>
        <taxon>Sphingobacteriaceae</taxon>
        <taxon>Mucilaginibacter</taxon>
    </lineage>
</organism>
<feature type="domain" description="SusD-like N-terminal" evidence="7">
    <location>
        <begin position="107"/>
        <end position="227"/>
    </location>
</feature>
<evidence type="ECO:0000256" key="5">
    <source>
        <dbReference type="ARBA" id="ARBA00023237"/>
    </source>
</evidence>
<comment type="caution">
    <text evidence="8">The sequence shown here is derived from an EMBL/GenBank/DDBJ whole genome shotgun (WGS) entry which is preliminary data.</text>
</comment>
<evidence type="ECO:0000259" key="6">
    <source>
        <dbReference type="Pfam" id="PF07980"/>
    </source>
</evidence>
<comment type="subcellular location">
    <subcellularLocation>
        <location evidence="1">Cell outer membrane</location>
    </subcellularLocation>
</comment>
<dbReference type="Pfam" id="PF14322">
    <property type="entry name" value="SusD-like_3"/>
    <property type="match status" value="1"/>
</dbReference>
<dbReference type="Pfam" id="PF07980">
    <property type="entry name" value="SusD_RagB"/>
    <property type="match status" value="1"/>
</dbReference>
<dbReference type="Proteomes" id="UP001247620">
    <property type="component" value="Unassembled WGS sequence"/>
</dbReference>
<evidence type="ECO:0000259" key="7">
    <source>
        <dbReference type="Pfam" id="PF14322"/>
    </source>
</evidence>
<evidence type="ECO:0008006" key="10">
    <source>
        <dbReference type="Google" id="ProtNLM"/>
    </source>
</evidence>
<keyword evidence="5" id="KW-0998">Cell outer membrane</keyword>
<evidence type="ECO:0000256" key="4">
    <source>
        <dbReference type="ARBA" id="ARBA00023136"/>
    </source>
</evidence>
<keyword evidence="3" id="KW-0732">Signal</keyword>